<protein>
    <recommendedName>
        <fullName evidence="4">HTH gntR-type domain-containing protein</fullName>
    </recommendedName>
</protein>
<evidence type="ECO:0000313" key="9">
    <source>
        <dbReference type="EMBL" id="VFR71020.1"/>
    </source>
</evidence>
<keyword evidence="1" id="KW-0805">Transcription regulation</keyword>
<evidence type="ECO:0000313" key="5">
    <source>
        <dbReference type="EMBL" id="VFR27399.1"/>
    </source>
</evidence>
<evidence type="ECO:0000256" key="3">
    <source>
        <dbReference type="ARBA" id="ARBA00023163"/>
    </source>
</evidence>
<evidence type="ECO:0000256" key="2">
    <source>
        <dbReference type="ARBA" id="ARBA00023125"/>
    </source>
</evidence>
<keyword evidence="2" id="KW-0238">DNA-binding</keyword>
<dbReference type="EMBL" id="CAADIZ010000011">
    <property type="protein sequence ID" value="VFS22085.1"/>
    <property type="molecule type" value="Genomic_DNA"/>
</dbReference>
<keyword evidence="3" id="KW-0804">Transcription</keyword>
<dbReference type="EMBL" id="CAADID010000021">
    <property type="protein sequence ID" value="VFR71020.1"/>
    <property type="molecule type" value="Genomic_DNA"/>
</dbReference>
<accession>A0A484QN61</accession>
<dbReference type="EMBL" id="CAADII010000042">
    <property type="protein sequence ID" value="VFR55165.1"/>
    <property type="molecule type" value="Genomic_DNA"/>
</dbReference>
<dbReference type="Pfam" id="PF00392">
    <property type="entry name" value="GntR"/>
    <property type="match status" value="1"/>
</dbReference>
<feature type="domain" description="HTH gntR-type" evidence="4">
    <location>
        <begin position="5"/>
        <end position="72"/>
    </location>
</feature>
<gene>
    <name evidence="5" type="ORF">AMP9_4470</name>
    <name evidence="6" type="ORF">ANT2_4292</name>
    <name evidence="9" type="ORF">ANT3_4296</name>
    <name evidence="7" type="ORF">BRI6_4590</name>
    <name evidence="8" type="ORF">BRI9_4593</name>
    <name evidence="10" type="ORF">IVO3_4589</name>
    <name evidence="11" type="ORF">RAN7_4521</name>
</gene>
<name>A0A484QN61_9ZZZZ</name>
<dbReference type="EMBL" id="CAADIP010000070">
    <property type="protein sequence ID" value="VFR98698.1"/>
    <property type="molecule type" value="Genomic_DNA"/>
</dbReference>
<evidence type="ECO:0000313" key="7">
    <source>
        <dbReference type="EMBL" id="VFR55165.1"/>
    </source>
</evidence>
<dbReference type="GO" id="GO:0003677">
    <property type="term" value="F:DNA binding"/>
    <property type="evidence" value="ECO:0007669"/>
    <property type="project" value="UniProtKB-KW"/>
</dbReference>
<evidence type="ECO:0000313" key="8">
    <source>
        <dbReference type="EMBL" id="VFR69628.1"/>
    </source>
</evidence>
<dbReference type="InterPro" id="IPR036390">
    <property type="entry name" value="WH_DNA-bd_sf"/>
</dbReference>
<dbReference type="EMBL" id="CAADHY010000023">
    <property type="protein sequence ID" value="VFR27399.1"/>
    <property type="molecule type" value="Genomic_DNA"/>
</dbReference>
<reference evidence="6" key="1">
    <citation type="submission" date="2019-03" db="EMBL/GenBank/DDBJ databases">
        <authorList>
            <person name="Danneels B."/>
        </authorList>
    </citation>
    <scope>NUCLEOTIDE SEQUENCE</scope>
</reference>
<dbReference type="GO" id="GO:0003700">
    <property type="term" value="F:DNA-binding transcription factor activity"/>
    <property type="evidence" value="ECO:0007669"/>
    <property type="project" value="InterPro"/>
</dbReference>
<dbReference type="InterPro" id="IPR000524">
    <property type="entry name" value="Tscrpt_reg_HTH_GntR"/>
</dbReference>
<dbReference type="SMART" id="SM00345">
    <property type="entry name" value="HTH_GNTR"/>
    <property type="match status" value="1"/>
</dbReference>
<evidence type="ECO:0000313" key="6">
    <source>
        <dbReference type="EMBL" id="VFR39663.1"/>
    </source>
</evidence>
<dbReference type="PANTHER" id="PTHR43537:SF5">
    <property type="entry name" value="UXU OPERON TRANSCRIPTIONAL REGULATOR"/>
    <property type="match status" value="1"/>
</dbReference>
<evidence type="ECO:0000256" key="1">
    <source>
        <dbReference type="ARBA" id="ARBA00023015"/>
    </source>
</evidence>
<evidence type="ECO:0000313" key="11">
    <source>
        <dbReference type="EMBL" id="VFS22085.1"/>
    </source>
</evidence>
<evidence type="ECO:0000259" key="4">
    <source>
        <dbReference type="PROSITE" id="PS50949"/>
    </source>
</evidence>
<proteinExistence type="predicted"/>
<organism evidence="6">
    <name type="scientific">plant metagenome</name>
    <dbReference type="NCBI Taxonomy" id="1297885"/>
    <lineage>
        <taxon>unclassified sequences</taxon>
        <taxon>metagenomes</taxon>
        <taxon>organismal metagenomes</taxon>
    </lineage>
</organism>
<dbReference type="PROSITE" id="PS50949">
    <property type="entry name" value="HTH_GNTR"/>
    <property type="match status" value="1"/>
</dbReference>
<dbReference type="InterPro" id="IPR036388">
    <property type="entry name" value="WH-like_DNA-bd_sf"/>
</dbReference>
<evidence type="ECO:0000313" key="10">
    <source>
        <dbReference type="EMBL" id="VFR98698.1"/>
    </source>
</evidence>
<dbReference type="EMBL" id="CAADIK010000023">
    <property type="protein sequence ID" value="VFR69628.1"/>
    <property type="molecule type" value="Genomic_DNA"/>
</dbReference>
<dbReference type="Gene3D" id="1.10.10.10">
    <property type="entry name" value="Winged helix-like DNA-binding domain superfamily/Winged helix DNA-binding domain"/>
    <property type="match status" value="1"/>
</dbReference>
<dbReference type="EMBL" id="CAADIG010000005">
    <property type="protein sequence ID" value="VFR39663.1"/>
    <property type="molecule type" value="Genomic_DNA"/>
</dbReference>
<dbReference type="AlphaFoldDB" id="A0A484QN61"/>
<dbReference type="PANTHER" id="PTHR43537">
    <property type="entry name" value="TRANSCRIPTIONAL REGULATOR, GNTR FAMILY"/>
    <property type="match status" value="1"/>
</dbReference>
<sequence length="207" mass="22976">MAHKVSLSQRLYQAIKSEIRSGAFLPGQSIPAAMLARRLSVSIIPVRDALHRLAGERLVETWEQGGFHAPHMSEAKLRDLYQTQLAMLLWALDQPTMPRAASSVPESGPGGEQPLAAIEALFGHLASASGSRELVWALHNTLDRLYTVSQLKALVADDWPNEGERLLAHWRHGDLAGFRHALLAYHQHRITLVPRLIEQVQLARKAS</sequence>
<dbReference type="SUPFAM" id="SSF46785">
    <property type="entry name" value="Winged helix' DNA-binding domain"/>
    <property type="match status" value="1"/>
</dbReference>